<name>A0A926VEU8_9CYAN</name>
<feature type="domain" description="CheR-type methyltransferase" evidence="5">
    <location>
        <begin position="1"/>
        <end position="263"/>
    </location>
</feature>
<reference evidence="6" key="2">
    <citation type="submission" date="2020-08" db="EMBL/GenBank/DDBJ databases">
        <authorList>
            <person name="Chen M."/>
            <person name="Teng W."/>
            <person name="Zhao L."/>
            <person name="Hu C."/>
            <person name="Zhou Y."/>
            <person name="Han B."/>
            <person name="Song L."/>
            <person name="Shu W."/>
        </authorList>
    </citation>
    <scope>NUCLEOTIDE SEQUENCE</scope>
    <source>
        <strain evidence="6">FACHB-1375</strain>
    </source>
</reference>
<evidence type="ECO:0000259" key="5">
    <source>
        <dbReference type="PROSITE" id="PS50123"/>
    </source>
</evidence>
<dbReference type="CDD" id="cd02440">
    <property type="entry name" value="AdoMet_MTases"/>
    <property type="match status" value="1"/>
</dbReference>
<dbReference type="Proteomes" id="UP000641646">
    <property type="component" value="Unassembled WGS sequence"/>
</dbReference>
<dbReference type="InterPro" id="IPR000780">
    <property type="entry name" value="CheR_MeTrfase"/>
</dbReference>
<dbReference type="GO" id="GO:0032259">
    <property type="term" value="P:methylation"/>
    <property type="evidence" value="ECO:0007669"/>
    <property type="project" value="UniProtKB-KW"/>
</dbReference>
<dbReference type="InterPro" id="IPR050903">
    <property type="entry name" value="Bact_Chemotaxis_MeTrfase"/>
</dbReference>
<evidence type="ECO:0000256" key="3">
    <source>
        <dbReference type="ARBA" id="ARBA00022691"/>
    </source>
</evidence>
<dbReference type="RefSeq" id="WP_190465225.1">
    <property type="nucleotide sequence ID" value="NZ_JACJPW010000036.1"/>
</dbReference>
<evidence type="ECO:0000313" key="7">
    <source>
        <dbReference type="Proteomes" id="UP000641646"/>
    </source>
</evidence>
<dbReference type="GO" id="GO:0008757">
    <property type="term" value="F:S-adenosylmethionine-dependent methyltransferase activity"/>
    <property type="evidence" value="ECO:0007669"/>
    <property type="project" value="InterPro"/>
</dbReference>
<dbReference type="InterPro" id="IPR011990">
    <property type="entry name" value="TPR-like_helical_dom_sf"/>
</dbReference>
<feature type="repeat" description="TPR" evidence="4">
    <location>
        <begin position="390"/>
        <end position="423"/>
    </location>
</feature>
<dbReference type="Gene3D" id="1.25.40.10">
    <property type="entry name" value="Tetratricopeptide repeat domain"/>
    <property type="match status" value="1"/>
</dbReference>
<evidence type="ECO:0000256" key="2">
    <source>
        <dbReference type="ARBA" id="ARBA00022679"/>
    </source>
</evidence>
<keyword evidence="1" id="KW-0489">Methyltransferase</keyword>
<accession>A0A926VEU8</accession>
<evidence type="ECO:0000256" key="1">
    <source>
        <dbReference type="ARBA" id="ARBA00022603"/>
    </source>
</evidence>
<dbReference type="Pfam" id="PF14559">
    <property type="entry name" value="TPR_19"/>
    <property type="match status" value="1"/>
</dbReference>
<proteinExistence type="predicted"/>
<keyword evidence="4" id="KW-0802">TPR repeat</keyword>
<dbReference type="Pfam" id="PF01739">
    <property type="entry name" value="CheR"/>
    <property type="match status" value="1"/>
</dbReference>
<dbReference type="InterPro" id="IPR029063">
    <property type="entry name" value="SAM-dependent_MTases_sf"/>
</dbReference>
<dbReference type="EMBL" id="JACJPW010000036">
    <property type="protein sequence ID" value="MBD2182413.1"/>
    <property type="molecule type" value="Genomic_DNA"/>
</dbReference>
<keyword evidence="7" id="KW-1185">Reference proteome</keyword>
<dbReference type="InterPro" id="IPR019734">
    <property type="entry name" value="TPR_rpt"/>
</dbReference>
<dbReference type="SUPFAM" id="SSF48452">
    <property type="entry name" value="TPR-like"/>
    <property type="match status" value="1"/>
</dbReference>
<evidence type="ECO:0000313" key="6">
    <source>
        <dbReference type="EMBL" id="MBD2182413.1"/>
    </source>
</evidence>
<dbReference type="PRINTS" id="PR00996">
    <property type="entry name" value="CHERMTFRASE"/>
</dbReference>
<comment type="caution">
    <text evidence="6">The sequence shown here is derived from an EMBL/GenBank/DDBJ whole genome shotgun (WGS) entry which is preliminary data.</text>
</comment>
<dbReference type="PROSITE" id="PS50123">
    <property type="entry name" value="CHER"/>
    <property type="match status" value="1"/>
</dbReference>
<dbReference type="InterPro" id="IPR022642">
    <property type="entry name" value="CheR_C"/>
</dbReference>
<protein>
    <submittedName>
        <fullName evidence="6">Chemotaxis protein CheR</fullName>
    </submittedName>
</protein>
<dbReference type="SMART" id="SM00028">
    <property type="entry name" value="TPR"/>
    <property type="match status" value="1"/>
</dbReference>
<dbReference type="AlphaFoldDB" id="A0A926VEU8"/>
<dbReference type="SUPFAM" id="SSF53335">
    <property type="entry name" value="S-adenosyl-L-methionine-dependent methyltransferases"/>
    <property type="match status" value="1"/>
</dbReference>
<dbReference type="PROSITE" id="PS50005">
    <property type="entry name" value="TPR"/>
    <property type="match status" value="1"/>
</dbReference>
<organism evidence="6 7">
    <name type="scientific">Aerosakkonema funiforme FACHB-1375</name>
    <dbReference type="NCBI Taxonomy" id="2949571"/>
    <lineage>
        <taxon>Bacteria</taxon>
        <taxon>Bacillati</taxon>
        <taxon>Cyanobacteriota</taxon>
        <taxon>Cyanophyceae</taxon>
        <taxon>Oscillatoriophycideae</taxon>
        <taxon>Aerosakkonematales</taxon>
        <taxon>Aerosakkonemataceae</taxon>
        <taxon>Aerosakkonema</taxon>
    </lineage>
</organism>
<reference evidence="6" key="1">
    <citation type="journal article" date="2015" name="ISME J.">
        <title>Draft Genome Sequence of Streptomyces incarnatus NRRL8089, which Produces the Nucleoside Antibiotic Sinefungin.</title>
        <authorList>
            <person name="Oshima K."/>
            <person name="Hattori M."/>
            <person name="Shimizu H."/>
            <person name="Fukuda K."/>
            <person name="Nemoto M."/>
            <person name="Inagaki K."/>
            <person name="Tamura T."/>
        </authorList>
    </citation>
    <scope>NUCLEOTIDE SEQUENCE</scope>
    <source>
        <strain evidence="6">FACHB-1375</strain>
    </source>
</reference>
<keyword evidence="3" id="KW-0949">S-adenosyl-L-methionine</keyword>
<dbReference type="Gene3D" id="3.40.50.150">
    <property type="entry name" value="Vaccinia Virus protein VP39"/>
    <property type="match status" value="1"/>
</dbReference>
<evidence type="ECO:0000256" key="4">
    <source>
        <dbReference type="PROSITE-ProRule" id="PRU00339"/>
    </source>
</evidence>
<dbReference type="PROSITE" id="PS50293">
    <property type="entry name" value="TPR_REGION"/>
    <property type="match status" value="1"/>
</dbReference>
<gene>
    <name evidence="6" type="ORF">H6G03_15135</name>
</gene>
<keyword evidence="2" id="KW-0808">Transferase</keyword>
<dbReference type="PANTHER" id="PTHR24422:SF19">
    <property type="entry name" value="CHEMOTAXIS PROTEIN METHYLTRANSFERASE"/>
    <property type="match status" value="1"/>
</dbReference>
<dbReference type="SMART" id="SM00138">
    <property type="entry name" value="MeTrc"/>
    <property type="match status" value="1"/>
</dbReference>
<sequence length="460" mass="51165">MIQEIEALLAKKIGFEPNIIGSQKIAKAVETRRLYCGLTDSQSYLRKLQTTPQELEELIENIVVPETWFFRDRKPFELLVNYVISEWLPKHKNSTLRLLSAPCSTGEEPYSIAIALMNAGLLPHKFRIDAVDISKKALHKAAEGIYGKNSFRGGELPQKERYFQPSGEGFQIGATVRQTVNFMHGNLLEPVFLKGNKYDVIFCRNLLIYLSELASTQLMEGLDCLLIPNGLIFVGAAESGKVPGDRFVSVRQPFTFAYRKTEQSGKNLTLPSVAPKQNLSFLTKPTFTTKVVQRDGKLEQPQLDSLKQAFSRTQRVGETREGLLSPANSKTNPLSTELIKSKIGSLQSPISQPPSPIPELQIARKLADAGKLEEAASAGKTFLGKNPTSAEAYLLLGEVYQATGDDRQAEQHFQKALYLQPDCYEALTHLALLKQNRGDFAGAALIKQRIKRLENSQNLG</sequence>
<dbReference type="PANTHER" id="PTHR24422">
    <property type="entry name" value="CHEMOTAXIS PROTEIN METHYLTRANSFERASE"/>
    <property type="match status" value="1"/>
</dbReference>